<proteinExistence type="inferred from homology"/>
<sequence length="135" mass="15751">MNQNISKYQLISNNPVDLEQFINELYPEIQECQIILLQGDLGAGKTTFVRYLAKKIGIKQNVTSPSFSYMKTYDGLVHIDLYNYKGDIEEFEDYFEDNIVAIEWANLRKLNFQKYILINASIDKDNHIFEVSVVK</sequence>
<evidence type="ECO:0000256" key="10">
    <source>
        <dbReference type="ARBA" id="ARBA00032441"/>
    </source>
</evidence>
<keyword evidence="9" id="KW-0460">Magnesium</keyword>
<dbReference type="Proteomes" id="UP000289497">
    <property type="component" value="Chromosome"/>
</dbReference>
<dbReference type="SUPFAM" id="SSF52540">
    <property type="entry name" value="P-loop containing nucleoside triphosphate hydrolases"/>
    <property type="match status" value="1"/>
</dbReference>
<comment type="subcellular location">
    <subcellularLocation>
        <location evidence="1">Cytoplasm</location>
    </subcellularLocation>
</comment>
<dbReference type="NCBIfam" id="TIGR00150">
    <property type="entry name" value="T6A_YjeE"/>
    <property type="match status" value="1"/>
</dbReference>
<dbReference type="OrthoDB" id="9815896at2"/>
<evidence type="ECO:0000256" key="1">
    <source>
        <dbReference type="ARBA" id="ARBA00004496"/>
    </source>
</evidence>
<dbReference type="KEGG" id="mcou:NCTC10179_00584"/>
<evidence type="ECO:0000256" key="4">
    <source>
        <dbReference type="ARBA" id="ARBA00022490"/>
    </source>
</evidence>
<evidence type="ECO:0000256" key="5">
    <source>
        <dbReference type="ARBA" id="ARBA00022694"/>
    </source>
</evidence>
<evidence type="ECO:0000313" key="12">
    <source>
        <dbReference type="Proteomes" id="UP000289497"/>
    </source>
</evidence>
<dbReference type="Gene3D" id="3.40.50.300">
    <property type="entry name" value="P-loop containing nucleotide triphosphate hydrolases"/>
    <property type="match status" value="1"/>
</dbReference>
<evidence type="ECO:0000256" key="3">
    <source>
        <dbReference type="ARBA" id="ARBA00019010"/>
    </source>
</evidence>
<dbReference type="AlphaFoldDB" id="A0A449B744"/>
<keyword evidence="8" id="KW-0067">ATP-binding</keyword>
<comment type="similarity">
    <text evidence="2">Belongs to the TsaE family.</text>
</comment>
<dbReference type="RefSeq" id="WP_036434713.1">
    <property type="nucleotide sequence ID" value="NZ_LR215039.1"/>
</dbReference>
<evidence type="ECO:0000256" key="8">
    <source>
        <dbReference type="ARBA" id="ARBA00022840"/>
    </source>
</evidence>
<keyword evidence="4" id="KW-0963">Cytoplasm</keyword>
<evidence type="ECO:0000256" key="7">
    <source>
        <dbReference type="ARBA" id="ARBA00022741"/>
    </source>
</evidence>
<accession>A0A449B744</accession>
<reference evidence="11 12" key="1">
    <citation type="submission" date="2019-01" db="EMBL/GenBank/DDBJ databases">
        <authorList>
            <consortium name="Pathogen Informatics"/>
        </authorList>
    </citation>
    <scope>NUCLEOTIDE SEQUENCE [LARGE SCALE GENOMIC DNA]</scope>
    <source>
        <strain evidence="11 12">NCTC10179</strain>
    </source>
</reference>
<dbReference type="GO" id="GO:0002949">
    <property type="term" value="P:tRNA threonylcarbamoyladenosine modification"/>
    <property type="evidence" value="ECO:0007669"/>
    <property type="project" value="InterPro"/>
</dbReference>
<dbReference type="InterPro" id="IPR003442">
    <property type="entry name" value="T6A_TsaE"/>
</dbReference>
<organism evidence="11 12">
    <name type="scientific">Mycoplasmopsis columboralis</name>
    <dbReference type="NCBI Taxonomy" id="171282"/>
    <lineage>
        <taxon>Bacteria</taxon>
        <taxon>Bacillati</taxon>
        <taxon>Mycoplasmatota</taxon>
        <taxon>Mycoplasmoidales</taxon>
        <taxon>Metamycoplasmataceae</taxon>
        <taxon>Mycoplasmopsis</taxon>
    </lineage>
</organism>
<name>A0A449B744_9BACT</name>
<dbReference type="InterPro" id="IPR027417">
    <property type="entry name" value="P-loop_NTPase"/>
</dbReference>
<evidence type="ECO:0000256" key="2">
    <source>
        <dbReference type="ARBA" id="ARBA00007599"/>
    </source>
</evidence>
<dbReference type="GO" id="GO:0005737">
    <property type="term" value="C:cytoplasm"/>
    <property type="evidence" value="ECO:0007669"/>
    <property type="project" value="UniProtKB-SubCell"/>
</dbReference>
<dbReference type="Pfam" id="PF02367">
    <property type="entry name" value="TsaE"/>
    <property type="match status" value="1"/>
</dbReference>
<keyword evidence="6" id="KW-0479">Metal-binding</keyword>
<dbReference type="EMBL" id="LR215039">
    <property type="protein sequence ID" value="VEU76404.1"/>
    <property type="molecule type" value="Genomic_DNA"/>
</dbReference>
<keyword evidence="7" id="KW-0547">Nucleotide-binding</keyword>
<evidence type="ECO:0000313" key="11">
    <source>
        <dbReference type="EMBL" id="VEU76404.1"/>
    </source>
</evidence>
<evidence type="ECO:0000256" key="9">
    <source>
        <dbReference type="ARBA" id="ARBA00022842"/>
    </source>
</evidence>
<keyword evidence="5" id="KW-0819">tRNA processing</keyword>
<gene>
    <name evidence="11" type="primary">engC_2</name>
    <name evidence="11" type="ORF">NCTC10179_00584</name>
</gene>
<dbReference type="PANTHER" id="PTHR33540">
    <property type="entry name" value="TRNA THREONYLCARBAMOYLADENOSINE BIOSYNTHESIS PROTEIN TSAE"/>
    <property type="match status" value="1"/>
</dbReference>
<dbReference type="GO" id="GO:0046872">
    <property type="term" value="F:metal ion binding"/>
    <property type="evidence" value="ECO:0007669"/>
    <property type="project" value="UniProtKB-KW"/>
</dbReference>
<dbReference type="GO" id="GO:0005524">
    <property type="term" value="F:ATP binding"/>
    <property type="evidence" value="ECO:0007669"/>
    <property type="project" value="UniProtKB-KW"/>
</dbReference>
<protein>
    <recommendedName>
        <fullName evidence="3">tRNA threonylcarbamoyladenosine biosynthesis protein TsaE</fullName>
    </recommendedName>
    <alternativeName>
        <fullName evidence="10">t(6)A37 threonylcarbamoyladenosine biosynthesis protein TsaE</fullName>
    </alternativeName>
</protein>
<evidence type="ECO:0000256" key="6">
    <source>
        <dbReference type="ARBA" id="ARBA00022723"/>
    </source>
</evidence>
<keyword evidence="12" id="KW-1185">Reference proteome</keyword>
<dbReference type="PANTHER" id="PTHR33540:SF2">
    <property type="entry name" value="TRNA THREONYLCARBAMOYLADENOSINE BIOSYNTHESIS PROTEIN TSAE"/>
    <property type="match status" value="1"/>
</dbReference>